<dbReference type="InterPro" id="IPR011623">
    <property type="entry name" value="7TMR_DISM_rcpt_extracell_dom1"/>
</dbReference>
<dbReference type="EMBL" id="CP019628">
    <property type="protein sequence ID" value="AQQ00157.1"/>
    <property type="molecule type" value="Genomic_DNA"/>
</dbReference>
<reference evidence="4 5" key="1">
    <citation type="submission" date="2017-02" db="EMBL/GenBank/DDBJ databases">
        <title>Complete genome sequence of the cold-active Pseudoalteromonas aliena strain EH1 isolated from Arctic seawater.</title>
        <authorList>
            <person name="Kim E."/>
            <person name="Heo E."/>
            <person name="Kim H."/>
            <person name="Kim D."/>
        </authorList>
    </citation>
    <scope>NUCLEOTIDE SEQUENCE [LARGE SCALE GENOMIC DNA]</scope>
    <source>
        <strain evidence="4 5">EH1</strain>
    </source>
</reference>
<accession>A0A1Q2GYJ9</accession>
<dbReference type="InterPro" id="IPR000160">
    <property type="entry name" value="GGDEF_dom"/>
</dbReference>
<sequence>MELRTLRYNAIAVAILIFIFFIISTLTSNLVMPTRYTIDKTAPVYLDYAYYIDEKKTLTLNDIVSQPNLLIHDSFSEIPWSFAQQNYWLFLDLENKSLKKENIVAHFDNPMVDHLTIYHLTKNNEIIDIYRLGDKEESLSLFQYSVPHIRFSLDSRTSQRLVLKIDTIGISKTPVNLYRDKEFIDLVRSQTGIWGIFVGVLLMAALYNLVLYFGIKDRVYLIYIGYIISAITMMGAVLGFGFYLWPLEWQLFIHEKVIFTNYAISFFTLSFCIMFLRYHKDKCWRYKMGTSLLYAMFILAISSLFIPENISAPIFFCVMGVLYIVCVILIYKKLRTGFRWAKFYVLSWIPLIFGAAIQPMELTGLLSYSFTTRHAFLVAILCEVILMAMALADRVRYQRERALYHATHTQQTKLLNSSKLKHAFMALQGQERSTTLCLIKIRHFNSLNTIITPSQGYALAKHVAKQLELELSHERQFVILETNLNTSPRLADLNSGVFACISTKTQNQETLEALLIKIINNLPKQYEIKGLNLQLNYSIGISSAAQNNDFEYWLKRGYLALKNAKNSLNQIGSSSNGSNLMMDVSLAAKLQQAINNNQLALHYQPQVNLFDNQVSGAEALLRWPDPAFSSLSIEELITLAEHTGIINELTLWVIEQACRDIVGLTKNGYPEHTISVNLSAKNLAINNLAEKVENILIKYQIPARLLKFELTESAFVDSQDALIKLVDDLGALGIKVVLDDFGTGYASLSYLINYHFSELKIDKSFIFDLPNNPTHQVIVQTAIDMAHNLGLSITIEGVETQEIHHLLKDMNANYAQGYLYAKALPYTDYLHFLKSQYSLKMLDSSF</sequence>
<dbReference type="InterPro" id="IPR035919">
    <property type="entry name" value="EAL_sf"/>
</dbReference>
<dbReference type="RefSeq" id="WP_077536868.1">
    <property type="nucleotide sequence ID" value="NZ_CP019628.1"/>
</dbReference>
<dbReference type="PANTHER" id="PTHR33121:SF70">
    <property type="entry name" value="SIGNALING PROTEIN YKOW"/>
    <property type="match status" value="1"/>
</dbReference>
<dbReference type="PANTHER" id="PTHR33121">
    <property type="entry name" value="CYCLIC DI-GMP PHOSPHODIESTERASE PDEF"/>
    <property type="match status" value="1"/>
</dbReference>
<name>A0A1Q2GYJ9_9GAMM</name>
<feature type="transmembrane region" description="Helical" evidence="1">
    <location>
        <begin position="312"/>
        <end position="331"/>
    </location>
</feature>
<dbReference type="AlphaFoldDB" id="A0A1Q2GYJ9"/>
<dbReference type="SUPFAM" id="SSF141868">
    <property type="entry name" value="EAL domain-like"/>
    <property type="match status" value="1"/>
</dbReference>
<evidence type="ECO:0000259" key="3">
    <source>
        <dbReference type="PROSITE" id="PS50887"/>
    </source>
</evidence>
<dbReference type="InterPro" id="IPR011622">
    <property type="entry name" value="7TMR_DISM_rcpt_extracell_dom2"/>
</dbReference>
<feature type="transmembrane region" description="Helical" evidence="1">
    <location>
        <begin position="343"/>
        <end position="360"/>
    </location>
</feature>
<dbReference type="Pfam" id="PF00990">
    <property type="entry name" value="GGDEF"/>
    <property type="match status" value="1"/>
</dbReference>
<evidence type="ECO:0000256" key="1">
    <source>
        <dbReference type="SAM" id="Phobius"/>
    </source>
</evidence>
<dbReference type="InterPro" id="IPR043128">
    <property type="entry name" value="Rev_trsase/Diguanyl_cyclase"/>
</dbReference>
<evidence type="ECO:0000313" key="4">
    <source>
        <dbReference type="EMBL" id="AQQ00157.1"/>
    </source>
</evidence>
<dbReference type="STRING" id="247523.B0W48_10350"/>
<dbReference type="Gene3D" id="2.60.40.2380">
    <property type="match status" value="1"/>
</dbReference>
<feature type="transmembrane region" description="Helical" evidence="1">
    <location>
        <begin position="288"/>
        <end position="306"/>
    </location>
</feature>
<feature type="transmembrane region" description="Helical" evidence="1">
    <location>
        <begin position="257"/>
        <end position="276"/>
    </location>
</feature>
<dbReference type="KEGG" id="paln:B0W48_10350"/>
<dbReference type="PROSITE" id="PS50883">
    <property type="entry name" value="EAL"/>
    <property type="match status" value="1"/>
</dbReference>
<evidence type="ECO:0000313" key="5">
    <source>
        <dbReference type="Proteomes" id="UP000188243"/>
    </source>
</evidence>
<dbReference type="Pfam" id="PF00563">
    <property type="entry name" value="EAL"/>
    <property type="match status" value="1"/>
</dbReference>
<feature type="transmembrane region" description="Helical" evidence="1">
    <location>
        <begin position="220"/>
        <end position="245"/>
    </location>
</feature>
<dbReference type="CDD" id="cd01948">
    <property type="entry name" value="EAL"/>
    <property type="match status" value="1"/>
</dbReference>
<dbReference type="SUPFAM" id="SSF55073">
    <property type="entry name" value="Nucleotide cyclase"/>
    <property type="match status" value="1"/>
</dbReference>
<feature type="domain" description="GGDEF" evidence="3">
    <location>
        <begin position="432"/>
        <end position="576"/>
    </location>
</feature>
<feature type="transmembrane region" description="Helical" evidence="1">
    <location>
        <begin position="12"/>
        <end position="32"/>
    </location>
</feature>
<feature type="domain" description="EAL" evidence="2">
    <location>
        <begin position="583"/>
        <end position="837"/>
    </location>
</feature>
<dbReference type="InterPro" id="IPR001633">
    <property type="entry name" value="EAL_dom"/>
</dbReference>
<protein>
    <submittedName>
        <fullName evidence="4">Diguanylate phosphodiesterase</fullName>
    </submittedName>
</protein>
<dbReference type="SMART" id="SM00267">
    <property type="entry name" value="GGDEF"/>
    <property type="match status" value="1"/>
</dbReference>
<dbReference type="Pfam" id="PF07696">
    <property type="entry name" value="7TMR-DISMED2"/>
    <property type="match status" value="1"/>
</dbReference>
<keyword evidence="1" id="KW-0472">Membrane</keyword>
<dbReference type="Proteomes" id="UP000188243">
    <property type="component" value="Chromosome"/>
</dbReference>
<dbReference type="InterPro" id="IPR050706">
    <property type="entry name" value="Cyclic-di-GMP_PDE-like"/>
</dbReference>
<feature type="transmembrane region" description="Helical" evidence="1">
    <location>
        <begin position="192"/>
        <end position="213"/>
    </location>
</feature>
<keyword evidence="1" id="KW-1133">Transmembrane helix</keyword>
<gene>
    <name evidence="4" type="ORF">B0W48_10350</name>
</gene>
<dbReference type="GO" id="GO:0071111">
    <property type="term" value="F:cyclic-guanylate-specific phosphodiesterase activity"/>
    <property type="evidence" value="ECO:0007669"/>
    <property type="project" value="InterPro"/>
</dbReference>
<keyword evidence="1" id="KW-0812">Transmembrane</keyword>
<organism evidence="4 5">
    <name type="scientific">Pseudoalteromonas aliena</name>
    <dbReference type="NCBI Taxonomy" id="247523"/>
    <lineage>
        <taxon>Bacteria</taxon>
        <taxon>Pseudomonadati</taxon>
        <taxon>Pseudomonadota</taxon>
        <taxon>Gammaproteobacteria</taxon>
        <taxon>Alteromonadales</taxon>
        <taxon>Pseudoalteromonadaceae</taxon>
        <taxon>Pseudoalteromonas</taxon>
    </lineage>
</organism>
<evidence type="ECO:0000259" key="2">
    <source>
        <dbReference type="PROSITE" id="PS50883"/>
    </source>
</evidence>
<dbReference type="Gene3D" id="3.30.70.270">
    <property type="match status" value="1"/>
</dbReference>
<dbReference type="SMART" id="SM00052">
    <property type="entry name" value="EAL"/>
    <property type="match status" value="1"/>
</dbReference>
<feature type="transmembrane region" description="Helical" evidence="1">
    <location>
        <begin position="372"/>
        <end position="392"/>
    </location>
</feature>
<proteinExistence type="predicted"/>
<dbReference type="Pfam" id="PF07695">
    <property type="entry name" value="7TMR-DISM_7TM"/>
    <property type="match status" value="1"/>
</dbReference>
<dbReference type="InterPro" id="IPR029787">
    <property type="entry name" value="Nucleotide_cyclase"/>
</dbReference>
<dbReference type="Gene3D" id="3.20.20.450">
    <property type="entry name" value="EAL domain"/>
    <property type="match status" value="1"/>
</dbReference>
<dbReference type="PROSITE" id="PS50887">
    <property type="entry name" value="GGDEF"/>
    <property type="match status" value="1"/>
</dbReference>